<accession>A0A7W2IW20</accession>
<dbReference type="EMBL" id="JACFYF010000493">
    <property type="protein sequence ID" value="MBA5764993.1"/>
    <property type="molecule type" value="Genomic_DNA"/>
</dbReference>
<dbReference type="Proteomes" id="UP000571701">
    <property type="component" value="Unassembled WGS sequence"/>
</dbReference>
<dbReference type="AlphaFoldDB" id="A0A7W2IW20"/>
<keyword evidence="2" id="KW-1185">Reference proteome</keyword>
<name>A0A7W2IW20_9VIBR</name>
<sequence>KGKVRANQILDTIKKIRKSGIQLTADMYPYMASYTGIGIVFPDWSKTQQQFKIAKSTRRKELEDFIRNKVNL</sequence>
<feature type="non-terminal residue" evidence="1">
    <location>
        <position position="1"/>
    </location>
</feature>
<feature type="non-terminal residue" evidence="1">
    <location>
        <position position="72"/>
    </location>
</feature>
<gene>
    <name evidence="1" type="ORF">H2O73_21840</name>
</gene>
<reference evidence="1 2" key="1">
    <citation type="submission" date="2020-07" db="EMBL/GenBank/DDBJ databases">
        <title>Vibrio marinisediminis sp. nov., isolated from marine sediment.</title>
        <authorList>
            <person name="Ji X."/>
        </authorList>
    </citation>
    <scope>NUCLEOTIDE SEQUENCE [LARGE SCALE GENOMIC DNA]</scope>
    <source>
        <strain evidence="1 2">404</strain>
    </source>
</reference>
<proteinExistence type="predicted"/>
<comment type="caution">
    <text evidence="1">The sequence shown here is derived from an EMBL/GenBank/DDBJ whole genome shotgun (WGS) entry which is preliminary data.</text>
</comment>
<protein>
    <submittedName>
        <fullName evidence="1">N-acyl-D-amino acid deacylase</fullName>
    </submittedName>
</protein>
<organism evidence="1 2">
    <name type="scientific">Vibrio marinisediminis</name>
    <dbReference type="NCBI Taxonomy" id="2758441"/>
    <lineage>
        <taxon>Bacteria</taxon>
        <taxon>Pseudomonadati</taxon>
        <taxon>Pseudomonadota</taxon>
        <taxon>Gammaproteobacteria</taxon>
        <taxon>Vibrionales</taxon>
        <taxon>Vibrionaceae</taxon>
        <taxon>Vibrio</taxon>
    </lineage>
</organism>
<evidence type="ECO:0000313" key="1">
    <source>
        <dbReference type="EMBL" id="MBA5764993.1"/>
    </source>
</evidence>
<evidence type="ECO:0000313" key="2">
    <source>
        <dbReference type="Proteomes" id="UP000571701"/>
    </source>
</evidence>